<dbReference type="STRING" id="633194.SAMN05421759_1068"/>
<keyword evidence="6" id="KW-1185">Reference proteome</keyword>
<dbReference type="PANTHER" id="PTHR33376:SF4">
    <property type="entry name" value="SIALIC ACID-BINDING PERIPLASMIC PROTEIN SIAP"/>
    <property type="match status" value="1"/>
</dbReference>
<feature type="signal peptide" evidence="4">
    <location>
        <begin position="1"/>
        <end position="23"/>
    </location>
</feature>
<proteinExistence type="predicted"/>
<dbReference type="Gene3D" id="3.40.190.170">
    <property type="entry name" value="Bacterial extracellular solute-binding protein, family 7"/>
    <property type="match status" value="1"/>
</dbReference>
<gene>
    <name evidence="5" type="ORF">SAMN05421759_1068</name>
</gene>
<dbReference type="Proteomes" id="UP000186684">
    <property type="component" value="Unassembled WGS sequence"/>
</dbReference>
<dbReference type="InterPro" id="IPR018389">
    <property type="entry name" value="DctP_fam"/>
</dbReference>
<evidence type="ECO:0000256" key="4">
    <source>
        <dbReference type="SAM" id="SignalP"/>
    </source>
</evidence>
<dbReference type="CDD" id="cd13602">
    <property type="entry name" value="PBP2_TRAP_BpDctp6_7"/>
    <property type="match status" value="1"/>
</dbReference>
<organism evidence="5 6">
    <name type="scientific">Roseivivax lentus</name>
    <dbReference type="NCBI Taxonomy" id="633194"/>
    <lineage>
        <taxon>Bacteria</taxon>
        <taxon>Pseudomonadati</taxon>
        <taxon>Pseudomonadota</taxon>
        <taxon>Alphaproteobacteria</taxon>
        <taxon>Rhodobacterales</taxon>
        <taxon>Roseobacteraceae</taxon>
        <taxon>Roseivivax</taxon>
    </lineage>
</organism>
<accession>A0A1N7MX92</accession>
<feature type="chain" id="PRO_5012998287" evidence="4">
    <location>
        <begin position="24"/>
        <end position="327"/>
    </location>
</feature>
<evidence type="ECO:0000256" key="2">
    <source>
        <dbReference type="ARBA" id="ARBA00022729"/>
    </source>
</evidence>
<sequence length="327" mass="35141">MTTFTRLKTFAAVSATLVTLGHAAPVVAQTAWDMATPYPDAEFHTRNIAQFAEDISAATEGGLNITVHSGSSLFKHPEIKRAVQNQFVPIGEVLMANLFNEDPIFGADNIPFIATTYEEAKALWDAQRPLVEEKLAEDGIRLLYAVPWPGQGFYTNTALEAGGDLEGMRFRTYNATTARMAELLGAAPTTIEAVEIPQAFSTGIVDAMVTSGATGVRTKAWDFTTEFYDLQAWLPKNMIIVNEAAFSSLPEDQQQAVLDAAAAAETRGWEMSAAIAEESVAELGANMTVHMPSDTLKADLGTVGETMAAEWAESVGEDGQAILDALN</sequence>
<protein>
    <submittedName>
        <fullName evidence="5">TRAP-type C4-dicarboxylate transport system, substrate-binding protein</fullName>
    </submittedName>
</protein>
<dbReference type="OrthoDB" id="9783941at2"/>
<keyword evidence="3" id="KW-0574">Periplasm</keyword>
<evidence type="ECO:0000256" key="3">
    <source>
        <dbReference type="ARBA" id="ARBA00022764"/>
    </source>
</evidence>
<dbReference type="GO" id="GO:0042597">
    <property type="term" value="C:periplasmic space"/>
    <property type="evidence" value="ECO:0007669"/>
    <property type="project" value="UniProtKB-SubCell"/>
</dbReference>
<dbReference type="EMBL" id="FTOQ01000006">
    <property type="protein sequence ID" value="SIS90551.1"/>
    <property type="molecule type" value="Genomic_DNA"/>
</dbReference>
<evidence type="ECO:0000313" key="5">
    <source>
        <dbReference type="EMBL" id="SIS90551.1"/>
    </source>
</evidence>
<dbReference type="GO" id="GO:0055085">
    <property type="term" value="P:transmembrane transport"/>
    <property type="evidence" value="ECO:0007669"/>
    <property type="project" value="InterPro"/>
</dbReference>
<evidence type="ECO:0000256" key="1">
    <source>
        <dbReference type="ARBA" id="ARBA00004418"/>
    </source>
</evidence>
<reference evidence="6" key="1">
    <citation type="submission" date="2017-01" db="EMBL/GenBank/DDBJ databases">
        <authorList>
            <person name="Varghese N."/>
            <person name="Submissions S."/>
        </authorList>
    </citation>
    <scope>NUCLEOTIDE SEQUENCE [LARGE SCALE GENOMIC DNA]</scope>
    <source>
        <strain evidence="6">DSM 29430</strain>
    </source>
</reference>
<name>A0A1N7MX92_9RHOB</name>
<comment type="subcellular location">
    <subcellularLocation>
        <location evidence="1">Periplasm</location>
    </subcellularLocation>
</comment>
<dbReference type="AlphaFoldDB" id="A0A1N7MX92"/>
<dbReference type="InterPro" id="IPR038404">
    <property type="entry name" value="TRAP_DctP_sf"/>
</dbReference>
<dbReference type="NCBIfam" id="NF037995">
    <property type="entry name" value="TRAP_S1"/>
    <property type="match status" value="1"/>
</dbReference>
<dbReference type="PANTHER" id="PTHR33376">
    <property type="match status" value="1"/>
</dbReference>
<keyword evidence="2 4" id="KW-0732">Signal</keyword>
<evidence type="ECO:0000313" key="6">
    <source>
        <dbReference type="Proteomes" id="UP000186684"/>
    </source>
</evidence>
<dbReference type="Pfam" id="PF03480">
    <property type="entry name" value="DctP"/>
    <property type="match status" value="1"/>
</dbReference>